<keyword evidence="3" id="KW-1185">Reference proteome</keyword>
<dbReference type="Proteomes" id="UP000625711">
    <property type="component" value="Unassembled WGS sequence"/>
</dbReference>
<accession>A0A834HTY3</accession>
<organism evidence="2 3">
    <name type="scientific">Rhynchophorus ferrugineus</name>
    <name type="common">Red palm weevil</name>
    <name type="synonym">Curculio ferrugineus</name>
    <dbReference type="NCBI Taxonomy" id="354439"/>
    <lineage>
        <taxon>Eukaryota</taxon>
        <taxon>Metazoa</taxon>
        <taxon>Ecdysozoa</taxon>
        <taxon>Arthropoda</taxon>
        <taxon>Hexapoda</taxon>
        <taxon>Insecta</taxon>
        <taxon>Pterygota</taxon>
        <taxon>Neoptera</taxon>
        <taxon>Endopterygota</taxon>
        <taxon>Coleoptera</taxon>
        <taxon>Polyphaga</taxon>
        <taxon>Cucujiformia</taxon>
        <taxon>Curculionidae</taxon>
        <taxon>Dryophthorinae</taxon>
        <taxon>Rhynchophorus</taxon>
    </lineage>
</organism>
<evidence type="ECO:0000256" key="1">
    <source>
        <dbReference type="SAM" id="MobiDB-lite"/>
    </source>
</evidence>
<dbReference type="AlphaFoldDB" id="A0A834HTY3"/>
<reference evidence="2" key="1">
    <citation type="submission" date="2020-08" db="EMBL/GenBank/DDBJ databases">
        <title>Genome sequencing and assembly of the red palm weevil Rhynchophorus ferrugineus.</title>
        <authorList>
            <person name="Dias G.B."/>
            <person name="Bergman C.M."/>
            <person name="Manee M."/>
        </authorList>
    </citation>
    <scope>NUCLEOTIDE SEQUENCE</scope>
    <source>
        <strain evidence="2">AA-2017</strain>
        <tissue evidence="2">Whole larva</tissue>
    </source>
</reference>
<proteinExistence type="predicted"/>
<gene>
    <name evidence="2" type="ORF">GWI33_019695</name>
</gene>
<name>A0A834HTY3_RHYFE</name>
<dbReference type="EMBL" id="JAACXV010014474">
    <property type="protein sequence ID" value="KAF7267037.1"/>
    <property type="molecule type" value="Genomic_DNA"/>
</dbReference>
<sequence length="155" mass="17514">MRRLKVLIDNFCVFIDFQSKSNITDCTDLTVVERSAGHSLPLVEQTVATDNKRVIFGISHNFSRGTSKSDQRCSAGGQKKPKKAEEAEEDDRSTSYISIGTKTTARCRECMRTYEGAGRLPERKRAFLKSLGEYRENGGYSGRRELVLIEAIRRN</sequence>
<evidence type="ECO:0000313" key="2">
    <source>
        <dbReference type="EMBL" id="KAF7267037.1"/>
    </source>
</evidence>
<feature type="region of interest" description="Disordered" evidence="1">
    <location>
        <begin position="62"/>
        <end position="95"/>
    </location>
</feature>
<evidence type="ECO:0000313" key="3">
    <source>
        <dbReference type="Proteomes" id="UP000625711"/>
    </source>
</evidence>
<comment type="caution">
    <text evidence="2">The sequence shown here is derived from an EMBL/GenBank/DDBJ whole genome shotgun (WGS) entry which is preliminary data.</text>
</comment>
<protein>
    <submittedName>
        <fullName evidence="2">Uncharacterized protein</fullName>
    </submittedName>
</protein>